<evidence type="ECO:0000313" key="2">
    <source>
        <dbReference type="Proteomes" id="UP001175226"/>
    </source>
</evidence>
<dbReference type="AlphaFoldDB" id="A0AA39JA24"/>
<dbReference type="Proteomes" id="UP001175226">
    <property type="component" value="Unassembled WGS sequence"/>
</dbReference>
<organism evidence="1 2">
    <name type="scientific">Armillaria borealis</name>
    <dbReference type="NCBI Taxonomy" id="47425"/>
    <lineage>
        <taxon>Eukaryota</taxon>
        <taxon>Fungi</taxon>
        <taxon>Dikarya</taxon>
        <taxon>Basidiomycota</taxon>
        <taxon>Agaricomycotina</taxon>
        <taxon>Agaricomycetes</taxon>
        <taxon>Agaricomycetidae</taxon>
        <taxon>Agaricales</taxon>
        <taxon>Marasmiineae</taxon>
        <taxon>Physalacriaceae</taxon>
        <taxon>Armillaria</taxon>
    </lineage>
</organism>
<gene>
    <name evidence="1" type="ORF">EV421DRAFT_1738145</name>
</gene>
<comment type="caution">
    <text evidence="1">The sequence shown here is derived from an EMBL/GenBank/DDBJ whole genome shotgun (WGS) entry which is preliminary data.</text>
</comment>
<name>A0AA39JA24_9AGAR</name>
<evidence type="ECO:0000313" key="1">
    <source>
        <dbReference type="EMBL" id="KAK0438955.1"/>
    </source>
</evidence>
<reference evidence="1" key="1">
    <citation type="submission" date="2023-06" db="EMBL/GenBank/DDBJ databases">
        <authorList>
            <consortium name="Lawrence Berkeley National Laboratory"/>
            <person name="Ahrendt S."/>
            <person name="Sahu N."/>
            <person name="Indic B."/>
            <person name="Wong-Bajracharya J."/>
            <person name="Merenyi Z."/>
            <person name="Ke H.-M."/>
            <person name="Monk M."/>
            <person name="Kocsube S."/>
            <person name="Drula E."/>
            <person name="Lipzen A."/>
            <person name="Balint B."/>
            <person name="Henrissat B."/>
            <person name="Andreopoulos B."/>
            <person name="Martin F.M."/>
            <person name="Harder C.B."/>
            <person name="Rigling D."/>
            <person name="Ford K.L."/>
            <person name="Foster G.D."/>
            <person name="Pangilinan J."/>
            <person name="Papanicolaou A."/>
            <person name="Barry K."/>
            <person name="LaButti K."/>
            <person name="Viragh M."/>
            <person name="Koriabine M."/>
            <person name="Yan M."/>
            <person name="Riley R."/>
            <person name="Champramary S."/>
            <person name="Plett K.L."/>
            <person name="Tsai I.J."/>
            <person name="Slot J."/>
            <person name="Sipos G."/>
            <person name="Plett J."/>
            <person name="Nagy L.G."/>
            <person name="Grigoriev I.V."/>
        </authorList>
    </citation>
    <scope>NUCLEOTIDE SEQUENCE</scope>
    <source>
        <strain evidence="1">FPL87.14</strain>
    </source>
</reference>
<proteinExistence type="predicted"/>
<accession>A0AA39JA24</accession>
<protein>
    <submittedName>
        <fullName evidence="1">Uncharacterized protein</fullName>
    </submittedName>
</protein>
<dbReference type="EMBL" id="JAUEPT010000040">
    <property type="protein sequence ID" value="KAK0438955.1"/>
    <property type="molecule type" value="Genomic_DNA"/>
</dbReference>
<keyword evidence="2" id="KW-1185">Reference proteome</keyword>
<sequence length="241" mass="27019">MSSTEEAPESYLAILASSPELREKDTHGTTDNKRPMLTLLDALAGICVSQAEREVYASAIATAPESCTIFLIGNHEEVPQETQDYLTDICQKLTAIANVVDTSGSRAPSIDDLPPKVRDSISNVYRSVFLFTFTKFYTCLTKWDAMWTRRLKDITHRLVDESDKKKFQDLTGALDTLHHFASDFHTGDADLLLEVLEAIARNWKLSDLKTVAFIKRVDLLPTSDQTNGACYYALVIEDVEY</sequence>